<name>A0A840YZE6_9SPHN</name>
<feature type="domain" description="PpiC" evidence="11">
    <location>
        <begin position="199"/>
        <end position="296"/>
    </location>
</feature>
<dbReference type="Pfam" id="PF00639">
    <property type="entry name" value="Rotamase"/>
    <property type="match status" value="1"/>
</dbReference>
<dbReference type="InterPro" id="IPR027304">
    <property type="entry name" value="Trigger_fact/SurA_dom_sf"/>
</dbReference>
<keyword evidence="4 9" id="KW-0697">Rotamase</keyword>
<evidence type="ECO:0000256" key="7">
    <source>
        <dbReference type="ARBA" id="ARBA00030642"/>
    </source>
</evidence>
<proteinExistence type="predicted"/>
<evidence type="ECO:0000256" key="4">
    <source>
        <dbReference type="ARBA" id="ARBA00023110"/>
    </source>
</evidence>
<dbReference type="Gene3D" id="1.10.4030.10">
    <property type="entry name" value="Porin chaperone SurA, peptide-binding domain"/>
    <property type="match status" value="1"/>
</dbReference>
<dbReference type="Gene3D" id="3.10.50.40">
    <property type="match status" value="1"/>
</dbReference>
<dbReference type="InterPro" id="IPR050280">
    <property type="entry name" value="OMP_Chaperone_SurA"/>
</dbReference>
<sequence length="448" mass="49219">MKRFARIGVLMTGIATATALMAQTVPDEPTQDATADTGLDLPANLQIFGHQDPNIRKPTAIVNGSVITGTDVDQRLAMVVALNKLKLDPKDEDQLKLQILRSLIDETLEIQAAKQDDISVSTDEIAQAYTRVAQRFNKTPQELSQYLKEIGSSAYSLQHQIQGEIAWNHVLDRKVSPFVNVGDAEVKAILDRLKAAKGTEEYHLKEIYLPATASNEQQVIESMKQMLEKMKQGVPFQYFAKNYSQATTASQGGDLGWVRPAMLPNSLADAAASMSVGQVAGPVQVPGGFSLIFLQDKRQVLTADPRDAVLSLRQVTISIPKDSTKEQAQSIAQNFAAETQKIQGCGGVDKIAQQLHAEVVDNDSVQVRSLPPQLQDIMLKMKVGEVTPPFGSLEQGIRVLVLCGRDDPKAASLPSAESIRNAEEQQRVNLRAERMLRDLRRDAVIEYR</sequence>
<evidence type="ECO:0000256" key="6">
    <source>
        <dbReference type="ARBA" id="ARBA00023235"/>
    </source>
</evidence>
<evidence type="ECO:0000313" key="13">
    <source>
        <dbReference type="Proteomes" id="UP000554342"/>
    </source>
</evidence>
<dbReference type="EMBL" id="JACIJI010000002">
    <property type="protein sequence ID" value="MBB5718872.1"/>
    <property type="molecule type" value="Genomic_DNA"/>
</dbReference>
<evidence type="ECO:0000256" key="2">
    <source>
        <dbReference type="ARBA" id="ARBA00022729"/>
    </source>
</evidence>
<evidence type="ECO:0000256" key="10">
    <source>
        <dbReference type="SAM" id="SignalP"/>
    </source>
</evidence>
<dbReference type="Proteomes" id="UP000554342">
    <property type="component" value="Unassembled WGS sequence"/>
</dbReference>
<feature type="signal peptide" evidence="10">
    <location>
        <begin position="1"/>
        <end position="22"/>
    </location>
</feature>
<reference evidence="12 13" key="1">
    <citation type="submission" date="2020-08" db="EMBL/GenBank/DDBJ databases">
        <title>Genomic Encyclopedia of Type Strains, Phase IV (KMG-IV): sequencing the most valuable type-strain genomes for metagenomic binning, comparative biology and taxonomic classification.</title>
        <authorList>
            <person name="Goeker M."/>
        </authorList>
    </citation>
    <scope>NUCLEOTIDE SEQUENCE [LARGE SCALE GENOMIC DNA]</scope>
    <source>
        <strain evidence="12 13">DSM 27203</strain>
    </source>
</reference>
<evidence type="ECO:0000256" key="8">
    <source>
        <dbReference type="ARBA" id="ARBA00031484"/>
    </source>
</evidence>
<evidence type="ECO:0000256" key="5">
    <source>
        <dbReference type="ARBA" id="ARBA00023186"/>
    </source>
</evidence>
<protein>
    <recommendedName>
        <fullName evidence="1">Parvulin-like PPIase</fullName>
    </recommendedName>
    <alternativeName>
        <fullName evidence="7">Peptidyl-prolyl cis-trans isomerase plp</fullName>
    </alternativeName>
    <alternativeName>
        <fullName evidence="8">Rotamase plp</fullName>
    </alternativeName>
</protein>
<comment type="caution">
    <text evidence="12">The sequence shown here is derived from an EMBL/GenBank/DDBJ whole genome shotgun (WGS) entry which is preliminary data.</text>
</comment>
<keyword evidence="2 10" id="KW-0732">Signal</keyword>
<keyword evidence="3" id="KW-0574">Periplasm</keyword>
<evidence type="ECO:0000256" key="1">
    <source>
        <dbReference type="ARBA" id="ARBA00018370"/>
    </source>
</evidence>
<dbReference type="InterPro" id="IPR000297">
    <property type="entry name" value="PPIase_PpiC"/>
</dbReference>
<dbReference type="PANTHER" id="PTHR47637">
    <property type="entry name" value="CHAPERONE SURA"/>
    <property type="match status" value="1"/>
</dbReference>
<organism evidence="12 13">
    <name type="scientific">Stakelama sediminis</name>
    <dbReference type="NCBI Taxonomy" id="463200"/>
    <lineage>
        <taxon>Bacteria</taxon>
        <taxon>Pseudomonadati</taxon>
        <taxon>Pseudomonadota</taxon>
        <taxon>Alphaproteobacteria</taxon>
        <taxon>Sphingomonadales</taxon>
        <taxon>Sphingomonadaceae</taxon>
        <taxon>Stakelama</taxon>
    </lineage>
</organism>
<dbReference type="PANTHER" id="PTHR47637:SF1">
    <property type="entry name" value="CHAPERONE SURA"/>
    <property type="match status" value="1"/>
</dbReference>
<keyword evidence="5" id="KW-0143">Chaperone</keyword>
<dbReference type="GO" id="GO:0003755">
    <property type="term" value="F:peptidyl-prolyl cis-trans isomerase activity"/>
    <property type="evidence" value="ECO:0007669"/>
    <property type="project" value="UniProtKB-KW"/>
</dbReference>
<accession>A0A840YZE6</accession>
<dbReference type="InterPro" id="IPR015391">
    <property type="entry name" value="SurA_N"/>
</dbReference>
<dbReference type="SUPFAM" id="SSF54534">
    <property type="entry name" value="FKBP-like"/>
    <property type="match status" value="2"/>
</dbReference>
<evidence type="ECO:0000259" key="11">
    <source>
        <dbReference type="PROSITE" id="PS50198"/>
    </source>
</evidence>
<evidence type="ECO:0000313" key="12">
    <source>
        <dbReference type="EMBL" id="MBB5718872.1"/>
    </source>
</evidence>
<feature type="chain" id="PRO_5032620337" description="Parvulin-like PPIase" evidence="10">
    <location>
        <begin position="23"/>
        <end position="448"/>
    </location>
</feature>
<gene>
    <name evidence="12" type="ORF">FHR23_001795</name>
</gene>
<dbReference type="SUPFAM" id="SSF109998">
    <property type="entry name" value="Triger factor/SurA peptide-binding domain-like"/>
    <property type="match status" value="1"/>
</dbReference>
<dbReference type="AlphaFoldDB" id="A0A840YZE6"/>
<dbReference type="RefSeq" id="WP_184002991.1">
    <property type="nucleotide sequence ID" value="NZ_BAABIF010000013.1"/>
</dbReference>
<evidence type="ECO:0000256" key="9">
    <source>
        <dbReference type="PROSITE-ProRule" id="PRU00278"/>
    </source>
</evidence>
<dbReference type="PROSITE" id="PS50198">
    <property type="entry name" value="PPIC_PPIASE_2"/>
    <property type="match status" value="1"/>
</dbReference>
<keyword evidence="6 9" id="KW-0413">Isomerase</keyword>
<evidence type="ECO:0000256" key="3">
    <source>
        <dbReference type="ARBA" id="ARBA00022764"/>
    </source>
</evidence>
<dbReference type="Pfam" id="PF09312">
    <property type="entry name" value="SurA_N"/>
    <property type="match status" value="1"/>
</dbReference>
<dbReference type="InterPro" id="IPR046357">
    <property type="entry name" value="PPIase_dom_sf"/>
</dbReference>
<keyword evidence="13" id="KW-1185">Reference proteome</keyword>